<sequence>MHRLQAESKEVDACTVQCQNRVHTDAVVKQSPLMRLSSILVKHRTNGSTLATLGTALTATGLGNGIDIWQFITGRAITKDGSTKPYKMPNTAPLIILDDQASPGKINFFTFVGQSEPNGGSGQWLPEQDSLFTTYNQTITQNEDTEAGFNSGPAVNLTFFGTGATIMGQTGCFDNCTLIVSVDDGANQTVKLKNFEPKNLLFDVQNLDEGSHNIHIDTSQFNLLAIVDYALITPGPNTDVTNQLLYANHTDPAIQFTGEWLERGSAETGNSTQGTSTRGDHVDFTFAEPRKPGSNFTALSILNHTAGGNITLFVTVDGQRSQQITVSTIQDRADREGAIAGAVELYHPLFNFPFDNDATNHSVSIQLLSLSESQVLDIQGFTYRPNFQFLNSSTSVVPEKVTASSGISGPANTGSSGVDTPQTDNDNKLSTGVIAGAVIGSVLGLGLVIAAVVLFLRRRKRKDRQLYAPTLPVRQNSFPGVPSANLAPTPFLKHYSQTDSLEDAASTPFPSHQDTTTNSDHIGSSPFTKSSHQIQVSEATESASSLTEIPARTAAQQPQSQAIGSTENLSQRQILDMLQRLNNRVEELHHPSAYATNIS</sequence>
<name>A0A8H5GHV3_9AGAR</name>
<protein>
    <submittedName>
        <fullName evidence="3">Uncharacterized protein</fullName>
    </submittedName>
</protein>
<dbReference type="AlphaFoldDB" id="A0A8H5GHV3"/>
<comment type="caution">
    <text evidence="3">The sequence shown here is derived from an EMBL/GenBank/DDBJ whole genome shotgun (WGS) entry which is preliminary data.</text>
</comment>
<dbReference type="EMBL" id="JAACJM010000028">
    <property type="protein sequence ID" value="KAF5365232.1"/>
    <property type="molecule type" value="Genomic_DNA"/>
</dbReference>
<feature type="region of interest" description="Disordered" evidence="1">
    <location>
        <begin position="401"/>
        <end position="424"/>
    </location>
</feature>
<evidence type="ECO:0000313" key="4">
    <source>
        <dbReference type="Proteomes" id="UP000559256"/>
    </source>
</evidence>
<organism evidence="3 4">
    <name type="scientific">Tetrapyrgos nigripes</name>
    <dbReference type="NCBI Taxonomy" id="182062"/>
    <lineage>
        <taxon>Eukaryota</taxon>
        <taxon>Fungi</taxon>
        <taxon>Dikarya</taxon>
        <taxon>Basidiomycota</taxon>
        <taxon>Agaricomycotina</taxon>
        <taxon>Agaricomycetes</taxon>
        <taxon>Agaricomycetidae</taxon>
        <taxon>Agaricales</taxon>
        <taxon>Marasmiineae</taxon>
        <taxon>Marasmiaceae</taxon>
        <taxon>Tetrapyrgos</taxon>
    </lineage>
</organism>
<keyword evidence="4" id="KW-1185">Reference proteome</keyword>
<dbReference type="Gene3D" id="2.60.120.260">
    <property type="entry name" value="Galactose-binding domain-like"/>
    <property type="match status" value="1"/>
</dbReference>
<keyword evidence="2" id="KW-1133">Transmembrane helix</keyword>
<proteinExistence type="predicted"/>
<gene>
    <name evidence="3" type="ORF">D9758_005408</name>
</gene>
<feature type="transmembrane region" description="Helical" evidence="2">
    <location>
        <begin position="433"/>
        <end position="456"/>
    </location>
</feature>
<evidence type="ECO:0000256" key="2">
    <source>
        <dbReference type="SAM" id="Phobius"/>
    </source>
</evidence>
<dbReference type="Proteomes" id="UP000559256">
    <property type="component" value="Unassembled WGS sequence"/>
</dbReference>
<feature type="region of interest" description="Disordered" evidence="1">
    <location>
        <begin position="499"/>
        <end position="546"/>
    </location>
</feature>
<reference evidence="3 4" key="1">
    <citation type="journal article" date="2020" name="ISME J.">
        <title>Uncovering the hidden diversity of litter-decomposition mechanisms in mushroom-forming fungi.</title>
        <authorList>
            <person name="Floudas D."/>
            <person name="Bentzer J."/>
            <person name="Ahren D."/>
            <person name="Johansson T."/>
            <person name="Persson P."/>
            <person name="Tunlid A."/>
        </authorList>
    </citation>
    <scope>NUCLEOTIDE SEQUENCE [LARGE SCALE GENOMIC DNA]</scope>
    <source>
        <strain evidence="3 4">CBS 291.85</strain>
    </source>
</reference>
<keyword evidence="2" id="KW-0812">Transmembrane</keyword>
<dbReference type="CDD" id="cd12087">
    <property type="entry name" value="TM_EGFR-like"/>
    <property type="match status" value="1"/>
</dbReference>
<feature type="compositionally biased region" description="Polar residues" evidence="1">
    <location>
        <begin position="508"/>
        <end position="536"/>
    </location>
</feature>
<evidence type="ECO:0000313" key="3">
    <source>
        <dbReference type="EMBL" id="KAF5365232.1"/>
    </source>
</evidence>
<feature type="compositionally biased region" description="Low complexity" evidence="1">
    <location>
        <begin position="537"/>
        <end position="546"/>
    </location>
</feature>
<accession>A0A8H5GHV3</accession>
<evidence type="ECO:0000256" key="1">
    <source>
        <dbReference type="SAM" id="MobiDB-lite"/>
    </source>
</evidence>
<dbReference type="OrthoDB" id="2901006at2759"/>
<keyword evidence="2" id="KW-0472">Membrane</keyword>